<evidence type="ECO:0000313" key="1">
    <source>
        <dbReference type="EMBL" id="KAF2469598.1"/>
    </source>
</evidence>
<name>A0ACB6QSQ7_9PLEO</name>
<dbReference type="Proteomes" id="UP000799755">
    <property type="component" value="Unassembled WGS sequence"/>
</dbReference>
<evidence type="ECO:0000313" key="2">
    <source>
        <dbReference type="Proteomes" id="UP000799755"/>
    </source>
</evidence>
<sequence length="281" mass="30855">MTCNQNYNSSSWFVPDSTRPDFNSSYTLGSWADLSWWGNIPYSSKQSELWRLLLAWFSDTDADSAFSQGHTFEITSTQGWVFVYGTTRNPSWRIHPNGTNTNGDSCGNTELGMAWEISRDIDISSNQKFKIFAMNLTNPEDIATVTSPGFSLLPSSASSTTSSIPATTSSSSSTSQMSSTLTTTLITSLFTSSAPLRTTPTSLSRGAKAGIGFSCSLLASLILLGIVFFMRWQWKQKAHKGAPSAFERADIDGTAADKQIPEAGGWEIHEMDEQRIVREME</sequence>
<proteinExistence type="predicted"/>
<dbReference type="EMBL" id="MU003511">
    <property type="protein sequence ID" value="KAF2469598.1"/>
    <property type="molecule type" value="Genomic_DNA"/>
</dbReference>
<gene>
    <name evidence="1" type="ORF">BDR25DRAFT_371555</name>
</gene>
<accession>A0ACB6QSQ7</accession>
<comment type="caution">
    <text evidence="1">The sequence shown here is derived from an EMBL/GenBank/DDBJ whole genome shotgun (WGS) entry which is preliminary data.</text>
</comment>
<keyword evidence="2" id="KW-1185">Reference proteome</keyword>
<protein>
    <submittedName>
        <fullName evidence="1">Uncharacterized protein</fullName>
    </submittedName>
</protein>
<organism evidence="1 2">
    <name type="scientific">Lindgomyces ingoldianus</name>
    <dbReference type="NCBI Taxonomy" id="673940"/>
    <lineage>
        <taxon>Eukaryota</taxon>
        <taxon>Fungi</taxon>
        <taxon>Dikarya</taxon>
        <taxon>Ascomycota</taxon>
        <taxon>Pezizomycotina</taxon>
        <taxon>Dothideomycetes</taxon>
        <taxon>Pleosporomycetidae</taxon>
        <taxon>Pleosporales</taxon>
        <taxon>Lindgomycetaceae</taxon>
        <taxon>Lindgomyces</taxon>
    </lineage>
</organism>
<reference evidence="1" key="1">
    <citation type="journal article" date="2020" name="Stud. Mycol.">
        <title>101 Dothideomycetes genomes: a test case for predicting lifestyles and emergence of pathogens.</title>
        <authorList>
            <person name="Haridas S."/>
            <person name="Albert R."/>
            <person name="Binder M."/>
            <person name="Bloem J."/>
            <person name="Labutti K."/>
            <person name="Salamov A."/>
            <person name="Andreopoulos B."/>
            <person name="Baker S."/>
            <person name="Barry K."/>
            <person name="Bills G."/>
            <person name="Bluhm B."/>
            <person name="Cannon C."/>
            <person name="Castanera R."/>
            <person name="Culley D."/>
            <person name="Daum C."/>
            <person name="Ezra D."/>
            <person name="Gonzalez J."/>
            <person name="Henrissat B."/>
            <person name="Kuo A."/>
            <person name="Liang C."/>
            <person name="Lipzen A."/>
            <person name="Lutzoni F."/>
            <person name="Magnuson J."/>
            <person name="Mondo S."/>
            <person name="Nolan M."/>
            <person name="Ohm R."/>
            <person name="Pangilinan J."/>
            <person name="Park H.-J."/>
            <person name="Ramirez L."/>
            <person name="Alfaro M."/>
            <person name="Sun H."/>
            <person name="Tritt A."/>
            <person name="Yoshinaga Y."/>
            <person name="Zwiers L.-H."/>
            <person name="Turgeon B."/>
            <person name="Goodwin S."/>
            <person name="Spatafora J."/>
            <person name="Crous P."/>
            <person name="Grigoriev I."/>
        </authorList>
    </citation>
    <scope>NUCLEOTIDE SEQUENCE</scope>
    <source>
        <strain evidence="1">ATCC 200398</strain>
    </source>
</reference>